<dbReference type="GO" id="GO:0003723">
    <property type="term" value="F:RNA binding"/>
    <property type="evidence" value="ECO:0007669"/>
    <property type="project" value="UniProtKB-KW"/>
</dbReference>
<dbReference type="SUPFAM" id="SSF50447">
    <property type="entry name" value="Translation proteins"/>
    <property type="match status" value="1"/>
</dbReference>
<keyword evidence="4" id="KW-0690">Ribosome biogenesis</keyword>
<evidence type="ECO:0000313" key="10">
    <source>
        <dbReference type="EMBL" id="CCE90637.1"/>
    </source>
</evidence>
<sequence length="456" mass="51946">MTDEDLFSKAVENPNETVDVVLPKDDIDASAISSSSDMEENDSSSSSDNDSDDNDQGNTNVAAEEDEEEDEEPSPEGAIRSKHEIEEEPIPDLPEDYEIDANANITEIGFIKSAFENNIIIHCSGSGERRVLKEGSILCLEDHTIIGTLCEVFGKLDNPFYRVTLPASKQAQFDRLKERIGEKAHIVVPEAHWVDTFELRKIKGTDASNGYDEELSEDEQEFSDDEKEALFKKLKKEQRKKKNVNVKELREQVEAGNYKRPKQQHQQKQSQQYPKIRPPVGMINHGYRSRNARQGERTQQTTPISHFQGQPISQPIPQPNSQPPYQQPMYHQQPLPTQQPVFYHQSPQAYPSQMYSSPPVQNPNYQGAPPPLYNVPYGQQGAPMFQQQMYPGQPYMQPQPQPQQQFNQYGAAGYAPQGQPNMQQVLQLHNILMQQQATNQASNQRPEERKEFDYDD</sequence>
<dbReference type="InterPro" id="IPR038664">
    <property type="entry name" value="Gar1/Naf1_Cbf5-bd_sf"/>
</dbReference>
<feature type="compositionally biased region" description="Acidic residues" evidence="9">
    <location>
        <begin position="86"/>
        <end position="95"/>
    </location>
</feature>
<dbReference type="PANTHER" id="PTHR31633:SF1">
    <property type="entry name" value="H_ACA RIBONUCLEOPROTEIN COMPLEX NON-CORE SUBUNIT NAF1"/>
    <property type="match status" value="1"/>
</dbReference>
<dbReference type="STRING" id="1076872.G8ZPU3"/>
<evidence type="ECO:0000256" key="9">
    <source>
        <dbReference type="SAM" id="MobiDB-lite"/>
    </source>
</evidence>
<feature type="compositionally biased region" description="Pro residues" evidence="9">
    <location>
        <begin position="314"/>
        <end position="325"/>
    </location>
</feature>
<evidence type="ECO:0000256" key="6">
    <source>
        <dbReference type="ARBA" id="ARBA00022553"/>
    </source>
</evidence>
<dbReference type="eggNOG" id="KOG2236">
    <property type="taxonomic scope" value="Eukaryota"/>
</dbReference>
<evidence type="ECO:0000256" key="7">
    <source>
        <dbReference type="ARBA" id="ARBA00022884"/>
    </source>
</evidence>
<keyword evidence="8" id="KW-0539">Nucleus</keyword>
<dbReference type="InterPro" id="IPR009000">
    <property type="entry name" value="Transl_B-barrel_sf"/>
</dbReference>
<feature type="region of interest" description="Disordered" evidence="9">
    <location>
        <begin position="1"/>
        <end position="95"/>
    </location>
</feature>
<dbReference type="Proteomes" id="UP000005627">
    <property type="component" value="Chromosome 2"/>
</dbReference>
<dbReference type="FunCoup" id="G8ZPU3">
    <property type="interactions" value="458"/>
</dbReference>
<dbReference type="GO" id="GO:0005732">
    <property type="term" value="C:sno(s)RNA-containing ribonucleoprotein complex"/>
    <property type="evidence" value="ECO:0007669"/>
    <property type="project" value="InterPro"/>
</dbReference>
<feature type="compositionally biased region" description="Polar residues" evidence="9">
    <location>
        <begin position="297"/>
        <end position="307"/>
    </location>
</feature>
<accession>G8ZPU3</accession>
<dbReference type="AlphaFoldDB" id="G8ZPU3"/>
<dbReference type="GO" id="GO:0005654">
    <property type="term" value="C:nucleoplasm"/>
    <property type="evidence" value="ECO:0007669"/>
    <property type="project" value="EnsemblFungi"/>
</dbReference>
<evidence type="ECO:0000256" key="5">
    <source>
        <dbReference type="ARBA" id="ARBA00022552"/>
    </source>
</evidence>
<protein>
    <recommendedName>
        <fullName evidence="3">H/ACA ribonucleoprotein complex non-core subunit NAF1</fullName>
    </recommendedName>
</protein>
<dbReference type="InterPro" id="IPR007504">
    <property type="entry name" value="H/ACA_rnp_Gar1/Naf1"/>
</dbReference>
<dbReference type="InterPro" id="IPR040309">
    <property type="entry name" value="Naf1"/>
</dbReference>
<dbReference type="RefSeq" id="XP_003679848.1">
    <property type="nucleotide sequence ID" value="XM_003679800.1"/>
</dbReference>
<keyword evidence="5" id="KW-0698">rRNA processing</keyword>
<keyword evidence="6" id="KW-0597">Phosphoprotein</keyword>
<dbReference type="GO" id="GO:0006364">
    <property type="term" value="P:rRNA processing"/>
    <property type="evidence" value="ECO:0007669"/>
    <property type="project" value="UniProtKB-KW"/>
</dbReference>
<dbReference type="Pfam" id="PF04410">
    <property type="entry name" value="Gar1"/>
    <property type="match status" value="1"/>
</dbReference>
<evidence type="ECO:0000256" key="4">
    <source>
        <dbReference type="ARBA" id="ARBA00022517"/>
    </source>
</evidence>
<feature type="compositionally biased region" description="Basic and acidic residues" evidence="9">
    <location>
        <begin position="445"/>
        <end position="456"/>
    </location>
</feature>
<keyword evidence="11" id="KW-1185">Reference proteome</keyword>
<dbReference type="PANTHER" id="PTHR31633">
    <property type="entry name" value="H/ACA RIBONUCLEOPROTEIN COMPLEX NON-CORE SUBUNIT NAF1"/>
    <property type="match status" value="1"/>
</dbReference>
<dbReference type="HOGENOM" id="CLU_025072_1_0_1"/>
<reference evidence="10 11" key="1">
    <citation type="journal article" date="2011" name="Proc. Natl. Acad. Sci. U.S.A.">
        <title>Evolutionary erosion of yeast sex chromosomes by mating-type switching accidents.</title>
        <authorList>
            <person name="Gordon J.L."/>
            <person name="Armisen D."/>
            <person name="Proux-Wera E."/>
            <person name="Oheigeartaigh S.S."/>
            <person name="Byrne K.P."/>
            <person name="Wolfe K.H."/>
        </authorList>
    </citation>
    <scope>NUCLEOTIDE SEQUENCE [LARGE SCALE GENOMIC DNA]</scope>
    <source>
        <strain evidence="11">ATCC 10662 / CBS 1146 / NBRC 0425 / NCYC 2629 / NRRL Y-866</strain>
    </source>
</reference>
<evidence type="ECO:0000313" key="11">
    <source>
        <dbReference type="Proteomes" id="UP000005627"/>
    </source>
</evidence>
<keyword evidence="7" id="KW-0694">RNA-binding</keyword>
<name>G8ZPU3_TORDE</name>
<dbReference type="KEGG" id="tdl:TDEL_0B05080"/>
<evidence type="ECO:0000256" key="1">
    <source>
        <dbReference type="ARBA" id="ARBA00004123"/>
    </source>
</evidence>
<gene>
    <name evidence="10" type="primary">TDEL0B05080</name>
    <name evidence="10" type="ORF">TDEL_0B05080</name>
</gene>
<evidence type="ECO:0000256" key="8">
    <source>
        <dbReference type="ARBA" id="ARBA00023242"/>
    </source>
</evidence>
<organism evidence="10 11">
    <name type="scientific">Torulaspora delbrueckii</name>
    <name type="common">Yeast</name>
    <name type="synonym">Candida colliculosa</name>
    <dbReference type="NCBI Taxonomy" id="4950"/>
    <lineage>
        <taxon>Eukaryota</taxon>
        <taxon>Fungi</taxon>
        <taxon>Dikarya</taxon>
        <taxon>Ascomycota</taxon>
        <taxon>Saccharomycotina</taxon>
        <taxon>Saccharomycetes</taxon>
        <taxon>Saccharomycetales</taxon>
        <taxon>Saccharomycetaceae</taxon>
        <taxon>Torulaspora</taxon>
    </lineage>
</organism>
<comment type="subcellular location">
    <subcellularLocation>
        <location evidence="1">Nucleus</location>
    </subcellularLocation>
</comment>
<feature type="region of interest" description="Disordered" evidence="9">
    <location>
        <begin position="251"/>
        <end position="325"/>
    </location>
</feature>
<dbReference type="InParanoid" id="G8ZPU3"/>
<evidence type="ECO:0000256" key="2">
    <source>
        <dbReference type="ARBA" id="ARBA00009801"/>
    </source>
</evidence>
<dbReference type="GeneID" id="11504795"/>
<proteinExistence type="inferred from homology"/>
<dbReference type="Gene3D" id="2.40.10.230">
    <property type="entry name" value="Probable tRNA pseudouridine synthase domain"/>
    <property type="match status" value="1"/>
</dbReference>
<dbReference type="OrthoDB" id="21550at2759"/>
<dbReference type="GO" id="GO:0001522">
    <property type="term" value="P:pseudouridine synthesis"/>
    <property type="evidence" value="ECO:0007669"/>
    <property type="project" value="InterPro"/>
</dbReference>
<feature type="compositionally biased region" description="Polar residues" evidence="9">
    <location>
        <begin position="434"/>
        <end position="444"/>
    </location>
</feature>
<feature type="compositionally biased region" description="Acidic residues" evidence="9">
    <location>
        <begin position="63"/>
        <end position="74"/>
    </location>
</feature>
<comment type="similarity">
    <text evidence="2">Belongs to the NAF1 family.</text>
</comment>
<dbReference type="EMBL" id="HE616743">
    <property type="protein sequence ID" value="CCE90637.1"/>
    <property type="molecule type" value="Genomic_DNA"/>
</dbReference>
<dbReference type="GO" id="GO:0000493">
    <property type="term" value="P:box H/ACA snoRNP assembly"/>
    <property type="evidence" value="ECO:0007669"/>
    <property type="project" value="EnsemblFungi"/>
</dbReference>
<evidence type="ECO:0000256" key="3">
    <source>
        <dbReference type="ARBA" id="ARBA00021438"/>
    </source>
</evidence>
<feature type="region of interest" description="Disordered" evidence="9">
    <location>
        <begin position="434"/>
        <end position="456"/>
    </location>
</feature>